<proteinExistence type="predicted"/>
<dbReference type="Proteomes" id="UP000823775">
    <property type="component" value="Unassembled WGS sequence"/>
</dbReference>
<comment type="caution">
    <text evidence="2">The sequence shown here is derived from an EMBL/GenBank/DDBJ whole genome shotgun (WGS) entry which is preliminary data.</text>
</comment>
<keyword evidence="1" id="KW-0812">Transmembrane</keyword>
<protein>
    <recommendedName>
        <fullName evidence="4">Secreted protein</fullName>
    </recommendedName>
</protein>
<gene>
    <name evidence="2" type="ORF">HAX54_023548</name>
</gene>
<organism evidence="2 3">
    <name type="scientific">Datura stramonium</name>
    <name type="common">Jimsonweed</name>
    <name type="synonym">Common thornapple</name>
    <dbReference type="NCBI Taxonomy" id="4076"/>
    <lineage>
        <taxon>Eukaryota</taxon>
        <taxon>Viridiplantae</taxon>
        <taxon>Streptophyta</taxon>
        <taxon>Embryophyta</taxon>
        <taxon>Tracheophyta</taxon>
        <taxon>Spermatophyta</taxon>
        <taxon>Magnoliopsida</taxon>
        <taxon>eudicotyledons</taxon>
        <taxon>Gunneridae</taxon>
        <taxon>Pentapetalae</taxon>
        <taxon>asterids</taxon>
        <taxon>lamiids</taxon>
        <taxon>Solanales</taxon>
        <taxon>Solanaceae</taxon>
        <taxon>Solanoideae</taxon>
        <taxon>Datureae</taxon>
        <taxon>Datura</taxon>
    </lineage>
</organism>
<reference evidence="2 3" key="1">
    <citation type="journal article" date="2021" name="BMC Genomics">
        <title>Datura genome reveals duplications of psychoactive alkaloid biosynthetic genes and high mutation rate following tissue culture.</title>
        <authorList>
            <person name="Rajewski A."/>
            <person name="Carter-House D."/>
            <person name="Stajich J."/>
            <person name="Litt A."/>
        </authorList>
    </citation>
    <scope>NUCLEOTIDE SEQUENCE [LARGE SCALE GENOMIC DNA]</scope>
    <source>
        <strain evidence="2">AR-01</strain>
    </source>
</reference>
<keyword evidence="1" id="KW-1133">Transmembrane helix</keyword>
<evidence type="ECO:0000313" key="2">
    <source>
        <dbReference type="EMBL" id="MCD7454130.1"/>
    </source>
</evidence>
<evidence type="ECO:0000256" key="1">
    <source>
        <dbReference type="SAM" id="Phobius"/>
    </source>
</evidence>
<keyword evidence="3" id="KW-1185">Reference proteome</keyword>
<sequence>MSMMKRRFYQFLSTRVAAKFAALALRAASATRASSTRHTTSALYSSVISSGGRLICATGFAMLLLFLVELGLKSGYAWTLPVWHSAKPHGMPCLLELQLCLHHAGHSTAMPMRCQAVGWLTGRHSCRHT</sequence>
<evidence type="ECO:0008006" key="4">
    <source>
        <dbReference type="Google" id="ProtNLM"/>
    </source>
</evidence>
<name>A0ABS8S777_DATST</name>
<keyword evidence="1" id="KW-0472">Membrane</keyword>
<dbReference type="EMBL" id="JACEIK010000286">
    <property type="protein sequence ID" value="MCD7454130.1"/>
    <property type="molecule type" value="Genomic_DNA"/>
</dbReference>
<feature type="transmembrane region" description="Helical" evidence="1">
    <location>
        <begin position="43"/>
        <end position="68"/>
    </location>
</feature>
<evidence type="ECO:0000313" key="3">
    <source>
        <dbReference type="Proteomes" id="UP000823775"/>
    </source>
</evidence>
<accession>A0ABS8S777</accession>